<evidence type="ECO:0000313" key="4">
    <source>
        <dbReference type="Proteomes" id="UP001285908"/>
    </source>
</evidence>
<dbReference type="GeneID" id="87869412"/>
<name>A0AAJ0MS49_9PEZI</name>
<evidence type="ECO:0000256" key="2">
    <source>
        <dbReference type="SAM" id="SignalP"/>
    </source>
</evidence>
<accession>A0AAJ0MS49</accession>
<gene>
    <name evidence="3" type="ORF">B0T23DRAFT_106797</name>
</gene>
<evidence type="ECO:0000256" key="1">
    <source>
        <dbReference type="SAM" id="MobiDB-lite"/>
    </source>
</evidence>
<dbReference type="RefSeq" id="XP_062693784.1">
    <property type="nucleotide sequence ID" value="XM_062831790.1"/>
</dbReference>
<organism evidence="3 4">
    <name type="scientific">Neurospora hispaniola</name>
    <dbReference type="NCBI Taxonomy" id="588809"/>
    <lineage>
        <taxon>Eukaryota</taxon>
        <taxon>Fungi</taxon>
        <taxon>Dikarya</taxon>
        <taxon>Ascomycota</taxon>
        <taxon>Pezizomycotina</taxon>
        <taxon>Sordariomycetes</taxon>
        <taxon>Sordariomycetidae</taxon>
        <taxon>Sordariales</taxon>
        <taxon>Sordariaceae</taxon>
        <taxon>Neurospora</taxon>
    </lineage>
</organism>
<feature type="region of interest" description="Disordered" evidence="1">
    <location>
        <begin position="90"/>
        <end position="109"/>
    </location>
</feature>
<keyword evidence="2" id="KW-0732">Signal</keyword>
<proteinExistence type="predicted"/>
<evidence type="ECO:0000313" key="3">
    <source>
        <dbReference type="EMBL" id="KAK3494355.1"/>
    </source>
</evidence>
<dbReference type="Proteomes" id="UP001285908">
    <property type="component" value="Unassembled WGS sequence"/>
</dbReference>
<protein>
    <submittedName>
        <fullName evidence="3">Uncharacterized protein</fullName>
    </submittedName>
</protein>
<feature type="chain" id="PRO_5042469867" evidence="2">
    <location>
        <begin position="21"/>
        <end position="109"/>
    </location>
</feature>
<reference evidence="3 4" key="1">
    <citation type="journal article" date="2023" name="Mol. Phylogenet. Evol.">
        <title>Genome-scale phylogeny and comparative genomics of the fungal order Sordariales.</title>
        <authorList>
            <person name="Hensen N."/>
            <person name="Bonometti L."/>
            <person name="Westerberg I."/>
            <person name="Brannstrom I.O."/>
            <person name="Guillou S."/>
            <person name="Cros-Aarteil S."/>
            <person name="Calhoun S."/>
            <person name="Haridas S."/>
            <person name="Kuo A."/>
            <person name="Mondo S."/>
            <person name="Pangilinan J."/>
            <person name="Riley R."/>
            <person name="LaButti K."/>
            <person name="Andreopoulos B."/>
            <person name="Lipzen A."/>
            <person name="Chen C."/>
            <person name="Yan M."/>
            <person name="Daum C."/>
            <person name="Ng V."/>
            <person name="Clum A."/>
            <person name="Steindorff A."/>
            <person name="Ohm R.A."/>
            <person name="Martin F."/>
            <person name="Silar P."/>
            <person name="Natvig D.O."/>
            <person name="Lalanne C."/>
            <person name="Gautier V."/>
            <person name="Ament-Velasquez S.L."/>
            <person name="Kruys A."/>
            <person name="Hutchinson M.I."/>
            <person name="Powell A.J."/>
            <person name="Barry K."/>
            <person name="Miller A.N."/>
            <person name="Grigoriev I.V."/>
            <person name="Debuchy R."/>
            <person name="Gladieux P."/>
            <person name="Hiltunen Thoren M."/>
            <person name="Johannesson H."/>
        </authorList>
    </citation>
    <scope>NUCLEOTIDE SEQUENCE [LARGE SCALE GENOMIC DNA]</scope>
    <source>
        <strain evidence="3 4">FGSC 10403</strain>
    </source>
</reference>
<feature type="signal peptide" evidence="2">
    <location>
        <begin position="1"/>
        <end position="20"/>
    </location>
</feature>
<sequence length="109" mass="12360">MKSWRFVSLMFWVGMRGARQIEKETDLPTSSRKSPVPSEPKHAPEAFRQVLMFEASRPLPVPLHPLEVHSLQSPQTEVTGRELQTIRSAGRCCNPPKHVPPEKQPSPLQ</sequence>
<feature type="region of interest" description="Disordered" evidence="1">
    <location>
        <begin position="20"/>
        <end position="42"/>
    </location>
</feature>
<keyword evidence="4" id="KW-1185">Reference proteome</keyword>
<comment type="caution">
    <text evidence="3">The sequence shown here is derived from an EMBL/GenBank/DDBJ whole genome shotgun (WGS) entry which is preliminary data.</text>
</comment>
<dbReference type="EMBL" id="JAULSX010000003">
    <property type="protein sequence ID" value="KAK3494355.1"/>
    <property type="molecule type" value="Genomic_DNA"/>
</dbReference>
<dbReference type="AlphaFoldDB" id="A0AAJ0MS49"/>